<gene>
    <name evidence="2" type="ORF">B5807_12183</name>
</gene>
<evidence type="ECO:0000313" key="3">
    <source>
        <dbReference type="Proteomes" id="UP000193240"/>
    </source>
</evidence>
<dbReference type="EMBL" id="KZ107967">
    <property type="protein sequence ID" value="OSS43185.1"/>
    <property type="molecule type" value="Genomic_DNA"/>
</dbReference>
<proteinExistence type="predicted"/>
<dbReference type="InParanoid" id="A0A1Y2LH83"/>
<reference evidence="2 3" key="1">
    <citation type="journal article" date="2017" name="Genome Announc.">
        <title>Genome sequence of the saprophytic ascomycete Epicoccum nigrum ICMP 19927 strain isolated from New Zealand.</title>
        <authorList>
            <person name="Fokin M."/>
            <person name="Fleetwood D."/>
            <person name="Weir B.S."/>
            <person name="Villas-Boas S.G."/>
        </authorList>
    </citation>
    <scope>NUCLEOTIDE SEQUENCE [LARGE SCALE GENOMIC DNA]</scope>
    <source>
        <strain evidence="2 3">ICMP 19927</strain>
    </source>
</reference>
<feature type="compositionally biased region" description="Pro residues" evidence="1">
    <location>
        <begin position="48"/>
        <end position="57"/>
    </location>
</feature>
<feature type="region of interest" description="Disordered" evidence="1">
    <location>
        <begin position="1"/>
        <end position="145"/>
    </location>
</feature>
<feature type="compositionally biased region" description="Polar residues" evidence="1">
    <location>
        <begin position="58"/>
        <end position="98"/>
    </location>
</feature>
<sequence>MASTALRDCYQHSLPQVSQHGSKTAHSPQRRTRLPTAQSRPLSAQEAPPAPDSPPNLQPNDSGQQRQPNSPYQQRSSLPSSNTPTQSSCAPPISTTTLPPRGLGQRPNPLLLPAALPLRPLDPLPLPGCTTPPPPRAASNHKTSTSQVEIIVTALQAEASIDSESLDDCKRHRVPIPDS</sequence>
<feature type="compositionally biased region" description="Low complexity" evidence="1">
    <location>
        <begin position="106"/>
        <end position="119"/>
    </location>
</feature>
<feature type="compositionally biased region" description="Polar residues" evidence="1">
    <location>
        <begin position="13"/>
        <end position="27"/>
    </location>
</feature>
<evidence type="ECO:0000256" key="1">
    <source>
        <dbReference type="SAM" id="MobiDB-lite"/>
    </source>
</evidence>
<organism evidence="2 3">
    <name type="scientific">Epicoccum nigrum</name>
    <name type="common">Soil fungus</name>
    <name type="synonym">Epicoccum purpurascens</name>
    <dbReference type="NCBI Taxonomy" id="105696"/>
    <lineage>
        <taxon>Eukaryota</taxon>
        <taxon>Fungi</taxon>
        <taxon>Dikarya</taxon>
        <taxon>Ascomycota</taxon>
        <taxon>Pezizomycotina</taxon>
        <taxon>Dothideomycetes</taxon>
        <taxon>Pleosporomycetidae</taxon>
        <taxon>Pleosporales</taxon>
        <taxon>Pleosporineae</taxon>
        <taxon>Didymellaceae</taxon>
        <taxon>Epicoccum</taxon>
    </lineage>
</organism>
<accession>A0A1Y2LH83</accession>
<dbReference type="AlphaFoldDB" id="A0A1Y2LH83"/>
<keyword evidence="3" id="KW-1185">Reference proteome</keyword>
<evidence type="ECO:0000313" key="2">
    <source>
        <dbReference type="EMBL" id="OSS43185.1"/>
    </source>
</evidence>
<dbReference type="Proteomes" id="UP000193240">
    <property type="component" value="Unassembled WGS sequence"/>
</dbReference>
<feature type="compositionally biased region" description="Pro residues" evidence="1">
    <location>
        <begin position="120"/>
        <end position="136"/>
    </location>
</feature>
<protein>
    <submittedName>
        <fullName evidence="2">Uncharacterized protein</fullName>
    </submittedName>
</protein>
<name>A0A1Y2LH83_EPING</name>